<accession>A0A914S2X5</accession>
<protein>
    <submittedName>
        <fullName evidence="2">Uncharacterized protein</fullName>
    </submittedName>
</protein>
<evidence type="ECO:0000313" key="2">
    <source>
        <dbReference type="WBParaSite" id="PEQ_0000865601-mRNA-1"/>
    </source>
</evidence>
<reference evidence="2" key="1">
    <citation type="submission" date="2022-11" db="UniProtKB">
        <authorList>
            <consortium name="WormBaseParasite"/>
        </authorList>
    </citation>
    <scope>IDENTIFICATION</scope>
</reference>
<organism evidence="1 2">
    <name type="scientific">Parascaris equorum</name>
    <name type="common">Equine roundworm</name>
    <dbReference type="NCBI Taxonomy" id="6256"/>
    <lineage>
        <taxon>Eukaryota</taxon>
        <taxon>Metazoa</taxon>
        <taxon>Ecdysozoa</taxon>
        <taxon>Nematoda</taxon>
        <taxon>Chromadorea</taxon>
        <taxon>Rhabditida</taxon>
        <taxon>Spirurina</taxon>
        <taxon>Ascaridomorpha</taxon>
        <taxon>Ascaridoidea</taxon>
        <taxon>Ascarididae</taxon>
        <taxon>Parascaris</taxon>
    </lineage>
</organism>
<sequence length="61" mass="7324">MRIRSRCFSVEVKRRRGFEFCDNLHAFILHANLICPKYSILENFACRLTLQRSMLMLLLTF</sequence>
<dbReference type="Proteomes" id="UP000887564">
    <property type="component" value="Unplaced"/>
</dbReference>
<dbReference type="WBParaSite" id="PEQ_0000865601-mRNA-1">
    <property type="protein sequence ID" value="PEQ_0000865601-mRNA-1"/>
    <property type="gene ID" value="PEQ_0000865601"/>
</dbReference>
<dbReference type="AlphaFoldDB" id="A0A914S2X5"/>
<name>A0A914S2X5_PAREQ</name>
<evidence type="ECO:0000313" key="1">
    <source>
        <dbReference type="Proteomes" id="UP000887564"/>
    </source>
</evidence>
<keyword evidence="1" id="KW-1185">Reference proteome</keyword>
<proteinExistence type="predicted"/>